<protein>
    <submittedName>
        <fullName evidence="2">Putative choline kinase</fullName>
    </submittedName>
</protein>
<accession>A0A222EPB9</accession>
<evidence type="ECO:0000259" key="1">
    <source>
        <dbReference type="Pfam" id="PF01636"/>
    </source>
</evidence>
<feature type="domain" description="Aminoglycoside phosphotransferase" evidence="1">
    <location>
        <begin position="148"/>
        <end position="191"/>
    </location>
</feature>
<dbReference type="GO" id="GO:0016301">
    <property type="term" value="F:kinase activity"/>
    <property type="evidence" value="ECO:0007669"/>
    <property type="project" value="UniProtKB-KW"/>
</dbReference>
<dbReference type="OrthoDB" id="9803871at2"/>
<evidence type="ECO:0000313" key="2">
    <source>
        <dbReference type="EMBL" id="ASP28113.1"/>
    </source>
</evidence>
<gene>
    <name evidence="2" type="ORF">SCORR_v1c03390</name>
</gene>
<keyword evidence="2" id="KW-0808">Transferase</keyword>
<keyword evidence="3" id="KW-1185">Reference proteome</keyword>
<reference evidence="2 3" key="1">
    <citation type="submission" date="2017-07" db="EMBL/GenBank/DDBJ databases">
        <title>Complete genome sequence of Spiroplasma corruscae EC-1 (DSM 19793).</title>
        <authorList>
            <person name="Tsai Y.-M."/>
            <person name="Lo W.-S."/>
            <person name="Kuo C.-H."/>
        </authorList>
    </citation>
    <scope>NUCLEOTIDE SEQUENCE [LARGE SCALE GENOMIC DNA]</scope>
    <source>
        <strain evidence="2 3">EC-1</strain>
    </source>
</reference>
<dbReference type="InterPro" id="IPR002575">
    <property type="entry name" value="Aminoglycoside_PTrfase"/>
</dbReference>
<dbReference type="EMBL" id="CP022535">
    <property type="protein sequence ID" value="ASP28113.1"/>
    <property type="molecule type" value="Genomic_DNA"/>
</dbReference>
<dbReference type="SUPFAM" id="SSF56112">
    <property type="entry name" value="Protein kinase-like (PK-like)"/>
    <property type="match status" value="1"/>
</dbReference>
<dbReference type="InterPro" id="IPR011009">
    <property type="entry name" value="Kinase-like_dom_sf"/>
</dbReference>
<dbReference type="Proteomes" id="UP000203229">
    <property type="component" value="Chromosome"/>
</dbReference>
<evidence type="ECO:0000313" key="3">
    <source>
        <dbReference type="Proteomes" id="UP000203229"/>
    </source>
</evidence>
<dbReference type="KEGG" id="scou:SCORR_v1c03390"/>
<proteinExistence type="predicted"/>
<name>A0A222EPB9_9MOLU</name>
<dbReference type="Gene3D" id="3.90.1200.10">
    <property type="match status" value="1"/>
</dbReference>
<dbReference type="RefSeq" id="WP_094048554.1">
    <property type="nucleotide sequence ID" value="NZ_CP022535.1"/>
</dbReference>
<organism evidence="2 3">
    <name type="scientific">Spiroplasma corruscae</name>
    <dbReference type="NCBI Taxonomy" id="216934"/>
    <lineage>
        <taxon>Bacteria</taxon>
        <taxon>Bacillati</taxon>
        <taxon>Mycoplasmatota</taxon>
        <taxon>Mollicutes</taxon>
        <taxon>Entomoplasmatales</taxon>
        <taxon>Spiroplasmataceae</taxon>
        <taxon>Spiroplasma</taxon>
    </lineage>
</organism>
<dbReference type="AlphaFoldDB" id="A0A222EPB9"/>
<sequence length="271" mass="33183">MKKNIYNGLTNKLINKRNLLVKIYMLKKVDYLDKKNEYEVLNIFKNLNQDILLKPISFKLTKKKLISKFEILENYKDLSKINIEEFHIRKVVDLIYSFHKLKSNLFNSIKVFDYKKMLDYFYKNIKKPFFNLDKYYKEICNKLENLKGLKKVISHNDLVPGNIMFKDDNFLLIDYDYIMMNDKYFDYASFITETLNENNENIGIFINQLIKKRMLIIDKNEFNNLNTVIKYQDLLWTLWANYMFENKKDDIYKKIYMEKYDRLKFRKQITF</sequence>
<dbReference type="Pfam" id="PF01636">
    <property type="entry name" value="APH"/>
    <property type="match status" value="1"/>
</dbReference>
<keyword evidence="2" id="KW-0418">Kinase</keyword>